<evidence type="ECO:0000256" key="1">
    <source>
        <dbReference type="SAM" id="MobiDB-lite"/>
    </source>
</evidence>
<reference evidence="2" key="1">
    <citation type="submission" date="2020-11" db="EMBL/GenBank/DDBJ databases">
        <authorList>
            <consortium name="DOE Joint Genome Institute"/>
            <person name="Ahrendt S."/>
            <person name="Riley R."/>
            <person name="Andreopoulos W."/>
            <person name="Labutti K."/>
            <person name="Pangilinan J."/>
            <person name="Ruiz-Duenas F.J."/>
            <person name="Barrasa J.M."/>
            <person name="Sanchez-Garcia M."/>
            <person name="Camarero S."/>
            <person name="Miyauchi S."/>
            <person name="Serrano A."/>
            <person name="Linde D."/>
            <person name="Babiker R."/>
            <person name="Drula E."/>
            <person name="Ayuso-Fernandez I."/>
            <person name="Pacheco R."/>
            <person name="Padilla G."/>
            <person name="Ferreira P."/>
            <person name="Barriuso J."/>
            <person name="Kellner H."/>
            <person name="Castanera R."/>
            <person name="Alfaro M."/>
            <person name="Ramirez L."/>
            <person name="Pisabarro A.G."/>
            <person name="Kuo A."/>
            <person name="Tritt A."/>
            <person name="Lipzen A."/>
            <person name="He G."/>
            <person name="Yan M."/>
            <person name="Ng V."/>
            <person name="Cullen D."/>
            <person name="Martin F."/>
            <person name="Rosso M.-N."/>
            <person name="Henrissat B."/>
            <person name="Hibbett D."/>
            <person name="Martinez A.T."/>
            <person name="Grigoriev I.V."/>
        </authorList>
    </citation>
    <scope>NUCLEOTIDE SEQUENCE</scope>
    <source>
        <strain evidence="2">ATCC 90797</strain>
    </source>
</reference>
<comment type="caution">
    <text evidence="2">The sequence shown here is derived from an EMBL/GenBank/DDBJ whole genome shotgun (WGS) entry which is preliminary data.</text>
</comment>
<accession>A0A9P5ZQ51</accession>
<feature type="compositionally biased region" description="Basic residues" evidence="1">
    <location>
        <begin position="80"/>
        <end position="92"/>
    </location>
</feature>
<evidence type="ECO:0000313" key="2">
    <source>
        <dbReference type="EMBL" id="KAF9489841.1"/>
    </source>
</evidence>
<organism evidence="2 3">
    <name type="scientific">Pleurotus eryngii</name>
    <name type="common">Boletus of the steppes</name>
    <dbReference type="NCBI Taxonomy" id="5323"/>
    <lineage>
        <taxon>Eukaryota</taxon>
        <taxon>Fungi</taxon>
        <taxon>Dikarya</taxon>
        <taxon>Basidiomycota</taxon>
        <taxon>Agaricomycotina</taxon>
        <taxon>Agaricomycetes</taxon>
        <taxon>Agaricomycetidae</taxon>
        <taxon>Agaricales</taxon>
        <taxon>Pleurotineae</taxon>
        <taxon>Pleurotaceae</taxon>
        <taxon>Pleurotus</taxon>
    </lineage>
</organism>
<sequence>MSEQCAIGADGQLLDESRITWFHDANDEAPVRTGSAAATTQLKITEGLGRGSRKRSNQKMMDALNSDKYDEYGNLVHVRPSKRCRQTARKRPSSATGGSVDLHPAIEANVDSDDKDYPSDQSR</sequence>
<keyword evidence="3" id="KW-1185">Reference proteome</keyword>
<evidence type="ECO:0000313" key="3">
    <source>
        <dbReference type="Proteomes" id="UP000807025"/>
    </source>
</evidence>
<protein>
    <submittedName>
        <fullName evidence="2">Uncharacterized protein</fullName>
    </submittedName>
</protein>
<dbReference type="OrthoDB" id="3037592at2759"/>
<feature type="region of interest" description="Disordered" evidence="1">
    <location>
        <begin position="80"/>
        <end position="123"/>
    </location>
</feature>
<dbReference type="EMBL" id="MU154658">
    <property type="protein sequence ID" value="KAF9489841.1"/>
    <property type="molecule type" value="Genomic_DNA"/>
</dbReference>
<dbReference type="Proteomes" id="UP000807025">
    <property type="component" value="Unassembled WGS sequence"/>
</dbReference>
<proteinExistence type="predicted"/>
<name>A0A9P5ZQ51_PLEER</name>
<dbReference type="AlphaFoldDB" id="A0A9P5ZQ51"/>
<gene>
    <name evidence="2" type="ORF">BDN71DRAFT_1435128</name>
</gene>